<evidence type="ECO:0000313" key="2">
    <source>
        <dbReference type="EMBL" id="PVH25304.1"/>
    </source>
</evidence>
<reference evidence="2 3" key="1">
    <citation type="submission" date="2018-04" db="EMBL/GenBank/DDBJ databases">
        <title>Sphingobacterium cortibacter sp. nov.</title>
        <authorList>
            <person name="Li Y."/>
        </authorList>
    </citation>
    <scope>NUCLEOTIDE SEQUENCE [LARGE SCALE GENOMIC DNA]</scope>
    <source>
        <strain evidence="2 3">2c-3</strain>
    </source>
</reference>
<gene>
    <name evidence="2" type="ORF">DC487_10310</name>
</gene>
<evidence type="ECO:0000313" key="3">
    <source>
        <dbReference type="Proteomes" id="UP000245627"/>
    </source>
</evidence>
<dbReference type="OrthoDB" id="9812754at2"/>
<feature type="domain" description="ABM" evidence="1">
    <location>
        <begin position="33"/>
        <end position="125"/>
    </location>
</feature>
<protein>
    <submittedName>
        <fullName evidence="2">Antibiotic biosynthesis monooxygenase</fullName>
    </submittedName>
</protein>
<dbReference type="Pfam" id="PF03992">
    <property type="entry name" value="ABM"/>
    <property type="match status" value="1"/>
</dbReference>
<dbReference type="InterPro" id="IPR011008">
    <property type="entry name" value="Dimeric_a/b-barrel"/>
</dbReference>
<dbReference type="GO" id="GO:0004497">
    <property type="term" value="F:monooxygenase activity"/>
    <property type="evidence" value="ECO:0007669"/>
    <property type="project" value="UniProtKB-KW"/>
</dbReference>
<dbReference type="Gene3D" id="3.30.70.100">
    <property type="match status" value="1"/>
</dbReference>
<dbReference type="InterPro" id="IPR050744">
    <property type="entry name" value="AI-2_Isomerase_LsrG"/>
</dbReference>
<comment type="caution">
    <text evidence="2">The sequence shown here is derived from an EMBL/GenBank/DDBJ whole genome shotgun (WGS) entry which is preliminary data.</text>
</comment>
<dbReference type="AlphaFoldDB" id="A0A2T8HIN5"/>
<name>A0A2T8HIN5_9SPHI</name>
<dbReference type="PROSITE" id="PS51725">
    <property type="entry name" value="ABM"/>
    <property type="match status" value="1"/>
</dbReference>
<keyword evidence="2" id="KW-0560">Oxidoreductase</keyword>
<keyword evidence="3" id="KW-1185">Reference proteome</keyword>
<keyword evidence="2" id="KW-0503">Monooxygenase</keyword>
<dbReference type="SUPFAM" id="SSF54909">
    <property type="entry name" value="Dimeric alpha+beta barrel"/>
    <property type="match status" value="1"/>
</dbReference>
<dbReference type="InterPro" id="IPR007138">
    <property type="entry name" value="ABM_dom"/>
</dbReference>
<dbReference type="PANTHER" id="PTHR33336">
    <property type="entry name" value="QUINOL MONOOXYGENASE YGIN-RELATED"/>
    <property type="match status" value="1"/>
</dbReference>
<sequence length="139" mass="16004">MKTNIAIHLLLLIMTMTVSCGRKKVEFATDNMMVRIAEVEIEPSHLEAYKAILIEEAEASVRLESGVITIFPMFEKENPTLIKILEIYANEEAYKAHLKTPHFQHYKTETEKMVISLNLLDMDAMDKETMSNIFRKLGQ</sequence>
<proteinExistence type="predicted"/>
<dbReference type="PANTHER" id="PTHR33336:SF3">
    <property type="entry name" value="ABM DOMAIN-CONTAINING PROTEIN"/>
    <property type="match status" value="1"/>
</dbReference>
<dbReference type="EMBL" id="QDKG01000003">
    <property type="protein sequence ID" value="PVH25304.1"/>
    <property type="molecule type" value="Genomic_DNA"/>
</dbReference>
<dbReference type="Proteomes" id="UP000245627">
    <property type="component" value="Unassembled WGS sequence"/>
</dbReference>
<evidence type="ECO:0000259" key="1">
    <source>
        <dbReference type="PROSITE" id="PS51725"/>
    </source>
</evidence>
<organism evidence="2 3">
    <name type="scientific">Sphingobacterium corticibacter</name>
    <dbReference type="NCBI Taxonomy" id="2171749"/>
    <lineage>
        <taxon>Bacteria</taxon>
        <taxon>Pseudomonadati</taxon>
        <taxon>Bacteroidota</taxon>
        <taxon>Sphingobacteriia</taxon>
        <taxon>Sphingobacteriales</taxon>
        <taxon>Sphingobacteriaceae</taxon>
        <taxon>Sphingobacterium</taxon>
    </lineage>
</organism>
<accession>A0A2T8HIN5</accession>
<dbReference type="RefSeq" id="WP_116775892.1">
    <property type="nucleotide sequence ID" value="NZ_QDKG01000003.1"/>
</dbReference>
<dbReference type="PROSITE" id="PS51257">
    <property type="entry name" value="PROKAR_LIPOPROTEIN"/>
    <property type="match status" value="1"/>
</dbReference>